<dbReference type="InterPro" id="IPR002347">
    <property type="entry name" value="SDR_fam"/>
</dbReference>
<sequence length="218" mass="21717">MHNPGPVHIVGAGPGVGASVARRFARAGHAVGLVARHPGRLAALAEDLAGDGIPVESHPADAGDPPSVERALAALAERQGPAEVLCFSPLPDIGLIKPVLETGAGDLAGALALNVVGAAAAVRAVLPAMRAAGRGTLLFVTGGAVERPNPDRAASAVAGAAERAYTALLSQALAGTPLHAAHLVVVGAVGDGLHHEPGTVADRLWRMHDTAEPYGVLA</sequence>
<organism evidence="1 2">
    <name type="scientific">Actinomadura macrotermitis</name>
    <dbReference type="NCBI Taxonomy" id="2585200"/>
    <lineage>
        <taxon>Bacteria</taxon>
        <taxon>Bacillati</taxon>
        <taxon>Actinomycetota</taxon>
        <taxon>Actinomycetes</taxon>
        <taxon>Streptosporangiales</taxon>
        <taxon>Thermomonosporaceae</taxon>
        <taxon>Actinomadura</taxon>
    </lineage>
</organism>
<dbReference type="AlphaFoldDB" id="A0A7K0C2I4"/>
<dbReference type="RefSeq" id="WP_153538014.1">
    <property type="nucleotide sequence ID" value="NZ_WEGH01000004.1"/>
</dbReference>
<dbReference type="Proteomes" id="UP000487268">
    <property type="component" value="Unassembled WGS sequence"/>
</dbReference>
<evidence type="ECO:0000313" key="2">
    <source>
        <dbReference type="Proteomes" id="UP000487268"/>
    </source>
</evidence>
<reference evidence="1 2" key="1">
    <citation type="submission" date="2019-10" db="EMBL/GenBank/DDBJ databases">
        <title>Actinomadura rubteroloni sp. nov. and Actinomadura macrotermitis sp. nov., isolated from the gut of fungus growing-termite Macrotermes natalensis.</title>
        <authorList>
            <person name="Benndorf R."/>
            <person name="Martin K."/>
            <person name="Kuefner M."/>
            <person name="De Beer W."/>
            <person name="Kaster A.-K."/>
            <person name="Vollmers J."/>
            <person name="Poulsen M."/>
            <person name="Beemelmanns C."/>
        </authorList>
    </citation>
    <scope>NUCLEOTIDE SEQUENCE [LARGE SCALE GENOMIC DNA]</scope>
    <source>
        <strain evidence="1 2">RB68</strain>
    </source>
</reference>
<dbReference type="OrthoDB" id="9799818at2"/>
<dbReference type="PANTHER" id="PTHR43431">
    <property type="entry name" value="OXIDOREDUCTASE, SHORT CHAIN DEHYDROGENASE/REDUCTASE FAMILY (AFU_ORTHOLOGUE AFUA_5G14000)"/>
    <property type="match status" value="1"/>
</dbReference>
<name>A0A7K0C2I4_9ACTN</name>
<proteinExistence type="predicted"/>
<protein>
    <submittedName>
        <fullName evidence="1">Uncharacterized protein</fullName>
    </submittedName>
</protein>
<dbReference type="PANTHER" id="PTHR43431:SF7">
    <property type="entry name" value="OXIDOREDUCTASE, SHORT CHAIN DEHYDROGENASE_REDUCTASE FAMILY (AFU_ORTHOLOGUE AFUA_5G14000)"/>
    <property type="match status" value="1"/>
</dbReference>
<comment type="caution">
    <text evidence="1">The sequence shown here is derived from an EMBL/GenBank/DDBJ whole genome shotgun (WGS) entry which is preliminary data.</text>
</comment>
<gene>
    <name evidence="1" type="ORF">ACRB68_57320</name>
</gene>
<dbReference type="EMBL" id="WEGH01000004">
    <property type="protein sequence ID" value="MQY07630.1"/>
    <property type="molecule type" value="Genomic_DNA"/>
</dbReference>
<keyword evidence="2" id="KW-1185">Reference proteome</keyword>
<dbReference type="Pfam" id="PF00106">
    <property type="entry name" value="adh_short"/>
    <property type="match status" value="1"/>
</dbReference>
<dbReference type="InterPro" id="IPR036291">
    <property type="entry name" value="NAD(P)-bd_dom_sf"/>
</dbReference>
<evidence type="ECO:0000313" key="1">
    <source>
        <dbReference type="EMBL" id="MQY07630.1"/>
    </source>
</evidence>
<accession>A0A7K0C2I4</accession>
<dbReference type="Gene3D" id="3.40.50.720">
    <property type="entry name" value="NAD(P)-binding Rossmann-like Domain"/>
    <property type="match status" value="1"/>
</dbReference>
<dbReference type="SUPFAM" id="SSF51735">
    <property type="entry name" value="NAD(P)-binding Rossmann-fold domains"/>
    <property type="match status" value="1"/>
</dbReference>